<comment type="caution">
    <text evidence="1">The sequence shown here is derived from an EMBL/GenBank/DDBJ whole genome shotgun (WGS) entry which is preliminary data.</text>
</comment>
<organism evidence="1 2">
    <name type="scientific">Niallia endozanthoxylica</name>
    <dbReference type="NCBI Taxonomy" id="2036016"/>
    <lineage>
        <taxon>Bacteria</taxon>
        <taxon>Bacillati</taxon>
        <taxon>Bacillota</taxon>
        <taxon>Bacilli</taxon>
        <taxon>Bacillales</taxon>
        <taxon>Bacillaceae</taxon>
        <taxon>Niallia</taxon>
    </lineage>
</organism>
<accession>A0A5J5HBM2</accession>
<dbReference type="Proteomes" id="UP000326671">
    <property type="component" value="Unassembled WGS sequence"/>
</dbReference>
<evidence type="ECO:0000313" key="2">
    <source>
        <dbReference type="Proteomes" id="UP000326671"/>
    </source>
</evidence>
<sequence>MEKLIKLITNFLTDYKESANRYGAARLAVHEGLLAQNKDINLLNNYIEYQHGSSANSPR</sequence>
<keyword evidence="2" id="KW-1185">Reference proteome</keyword>
<dbReference type="EMBL" id="VYKL01000037">
    <property type="protein sequence ID" value="KAA9016962.1"/>
    <property type="molecule type" value="Genomic_DNA"/>
</dbReference>
<gene>
    <name evidence="1" type="ORF">F4V44_21065</name>
</gene>
<proteinExistence type="predicted"/>
<reference evidence="1 2" key="1">
    <citation type="submission" date="2019-09" db="EMBL/GenBank/DDBJ databases">
        <title>Whole genome sequences of isolates from the Mars Exploration Rovers.</title>
        <authorList>
            <person name="Seuylemezian A."/>
            <person name="Vaishampayan P."/>
        </authorList>
    </citation>
    <scope>NUCLEOTIDE SEQUENCE [LARGE SCALE GENOMIC DNA]</scope>
    <source>
        <strain evidence="1 2">MER_TA_151</strain>
    </source>
</reference>
<protein>
    <submittedName>
        <fullName evidence="1">Uncharacterized protein</fullName>
    </submittedName>
</protein>
<dbReference type="AlphaFoldDB" id="A0A5J5HBM2"/>
<dbReference type="RefSeq" id="WP_150441977.1">
    <property type="nucleotide sequence ID" value="NZ_VYKL01000037.1"/>
</dbReference>
<evidence type="ECO:0000313" key="1">
    <source>
        <dbReference type="EMBL" id="KAA9016962.1"/>
    </source>
</evidence>
<name>A0A5J5HBM2_9BACI</name>